<dbReference type="Proteomes" id="UP000273143">
    <property type="component" value="Chromosome"/>
</dbReference>
<evidence type="ECO:0000256" key="3">
    <source>
        <dbReference type="SAM" id="Coils"/>
    </source>
</evidence>
<organism evidence="5 6">
    <name type="scientific">Entomomonas moraniae</name>
    <dbReference type="NCBI Taxonomy" id="2213226"/>
    <lineage>
        <taxon>Bacteria</taxon>
        <taxon>Pseudomonadati</taxon>
        <taxon>Pseudomonadota</taxon>
        <taxon>Gammaproteobacteria</taxon>
        <taxon>Pseudomonadales</taxon>
        <taxon>Pseudomonadaceae</taxon>
        <taxon>Entomomonas</taxon>
    </lineage>
</organism>
<evidence type="ECO:0000313" key="5">
    <source>
        <dbReference type="EMBL" id="AZS51705.1"/>
    </source>
</evidence>
<dbReference type="SUPFAM" id="SSF111384">
    <property type="entry name" value="OmpH-like"/>
    <property type="match status" value="1"/>
</dbReference>
<dbReference type="PANTHER" id="PTHR35089">
    <property type="entry name" value="CHAPERONE PROTEIN SKP"/>
    <property type="match status" value="1"/>
</dbReference>
<feature type="chain" id="PRO_5018746601" evidence="4">
    <location>
        <begin position="22"/>
        <end position="167"/>
    </location>
</feature>
<sequence length="167" mass="19078">MRKYTKYVLVALLAVSAPAFAEMKVAVLNYQMALLESDVAQKYAKDSEKRFGPRVQKLKALEEQAKKIQDNLVKNSSKMQQAERERLELELNQKARDFQVQSKELNDSKMKADQDMLKILKPKLDKAVEESLKAGGYDLVLESGAVVDVKPQYDITKQVIDRLNKMK</sequence>
<name>A0A3Q9JKT2_9GAMM</name>
<dbReference type="GO" id="GO:0005829">
    <property type="term" value="C:cytosol"/>
    <property type="evidence" value="ECO:0007669"/>
    <property type="project" value="TreeGrafter"/>
</dbReference>
<evidence type="ECO:0000313" key="6">
    <source>
        <dbReference type="Proteomes" id="UP000273143"/>
    </source>
</evidence>
<feature type="signal peptide" evidence="4">
    <location>
        <begin position="1"/>
        <end position="21"/>
    </location>
</feature>
<dbReference type="KEGG" id="emo:DM558_13410"/>
<proteinExistence type="inferred from homology"/>
<evidence type="ECO:0000256" key="1">
    <source>
        <dbReference type="ARBA" id="ARBA00009091"/>
    </source>
</evidence>
<dbReference type="AlphaFoldDB" id="A0A3Q9JKT2"/>
<dbReference type="Gene3D" id="3.30.910.20">
    <property type="entry name" value="Skp domain"/>
    <property type="match status" value="1"/>
</dbReference>
<dbReference type="GO" id="GO:0051082">
    <property type="term" value="F:unfolded protein binding"/>
    <property type="evidence" value="ECO:0007669"/>
    <property type="project" value="InterPro"/>
</dbReference>
<dbReference type="Pfam" id="PF03938">
    <property type="entry name" value="OmpH"/>
    <property type="match status" value="1"/>
</dbReference>
<dbReference type="PANTHER" id="PTHR35089:SF1">
    <property type="entry name" value="CHAPERONE PROTEIN SKP"/>
    <property type="match status" value="1"/>
</dbReference>
<keyword evidence="2 4" id="KW-0732">Signal</keyword>
<keyword evidence="6" id="KW-1185">Reference proteome</keyword>
<gene>
    <name evidence="5" type="ORF">DM558_13410</name>
</gene>
<accession>A0A3Q9JKT2</accession>
<dbReference type="RefSeq" id="WP_109704070.1">
    <property type="nucleotide sequence ID" value="NZ_CP029822.1"/>
</dbReference>
<reference evidence="6" key="1">
    <citation type="submission" date="2018-06" db="EMBL/GenBank/DDBJ databases">
        <title>Complete genome of Pseudomonas insecticola strain QZS01.</title>
        <authorList>
            <person name="Wang J."/>
            <person name="Su Q."/>
        </authorList>
    </citation>
    <scope>NUCLEOTIDE SEQUENCE [LARGE SCALE GENOMIC DNA]</scope>
    <source>
        <strain evidence="6">QZS01</strain>
    </source>
</reference>
<dbReference type="GO" id="GO:0050821">
    <property type="term" value="P:protein stabilization"/>
    <property type="evidence" value="ECO:0007669"/>
    <property type="project" value="TreeGrafter"/>
</dbReference>
<keyword evidence="3" id="KW-0175">Coiled coil</keyword>
<evidence type="ECO:0000256" key="2">
    <source>
        <dbReference type="ARBA" id="ARBA00022729"/>
    </source>
</evidence>
<dbReference type="InterPro" id="IPR024930">
    <property type="entry name" value="Skp_dom_sf"/>
</dbReference>
<dbReference type="EMBL" id="CP029822">
    <property type="protein sequence ID" value="AZS51705.1"/>
    <property type="molecule type" value="Genomic_DNA"/>
</dbReference>
<protein>
    <submittedName>
        <fullName evidence="5">OmpH family outer membrane protein</fullName>
    </submittedName>
</protein>
<evidence type="ECO:0000256" key="4">
    <source>
        <dbReference type="SAM" id="SignalP"/>
    </source>
</evidence>
<dbReference type="InterPro" id="IPR005632">
    <property type="entry name" value="Chaperone_Skp"/>
</dbReference>
<comment type="similarity">
    <text evidence="1">Belongs to the Skp family.</text>
</comment>
<feature type="coiled-coil region" evidence="3">
    <location>
        <begin position="58"/>
        <end position="104"/>
    </location>
</feature>
<dbReference type="SMART" id="SM00935">
    <property type="entry name" value="OmpH"/>
    <property type="match status" value="1"/>
</dbReference>